<name>C5FEQ3_ARTOC</name>
<dbReference type="VEuPathDB" id="FungiDB:MCYG_01265"/>
<dbReference type="Pfam" id="PF00701">
    <property type="entry name" value="DHDPS"/>
    <property type="match status" value="1"/>
</dbReference>
<feature type="active site" description="Schiff-base intermediate with substrate" evidence="2">
    <location>
        <position position="193"/>
    </location>
</feature>
<dbReference type="InterPro" id="IPR002220">
    <property type="entry name" value="DapA-like"/>
</dbReference>
<protein>
    <submittedName>
        <fullName evidence="4">Dihydrodipicolinate synthase</fullName>
    </submittedName>
</protein>
<keyword evidence="1" id="KW-0456">Lyase</keyword>
<reference evidence="5" key="1">
    <citation type="journal article" date="2012" name="MBio">
        <title>Comparative genome analysis of Trichophyton rubrum and related dermatophytes reveals candidate genes involved in infection.</title>
        <authorList>
            <person name="Martinez D.A."/>
            <person name="Oliver B.G."/>
            <person name="Graeser Y."/>
            <person name="Goldberg J.M."/>
            <person name="Li W."/>
            <person name="Martinez-Rossi N.M."/>
            <person name="Monod M."/>
            <person name="Shelest E."/>
            <person name="Barton R.C."/>
            <person name="Birch E."/>
            <person name="Brakhage A.A."/>
            <person name="Chen Z."/>
            <person name="Gurr S.J."/>
            <person name="Heiman D."/>
            <person name="Heitman J."/>
            <person name="Kosti I."/>
            <person name="Rossi A."/>
            <person name="Saif S."/>
            <person name="Samalova M."/>
            <person name="Saunders C.W."/>
            <person name="Shea T."/>
            <person name="Summerbell R.C."/>
            <person name="Xu J."/>
            <person name="Young S."/>
            <person name="Zeng Q."/>
            <person name="Birren B.W."/>
            <person name="Cuomo C.A."/>
            <person name="White T.C."/>
        </authorList>
    </citation>
    <scope>NUCLEOTIDE SEQUENCE [LARGE SCALE GENOMIC DNA]</scope>
    <source>
        <strain evidence="5">ATCC MYA-4605 / CBS 113480</strain>
    </source>
</reference>
<dbReference type="CDD" id="cd00408">
    <property type="entry name" value="DHDPS-like"/>
    <property type="match status" value="1"/>
</dbReference>
<dbReference type="GO" id="GO:0008840">
    <property type="term" value="F:4-hydroxy-tetrahydrodipicolinate synthase activity"/>
    <property type="evidence" value="ECO:0007669"/>
    <property type="project" value="TreeGrafter"/>
</dbReference>
<sequence length="346" mass="36808">MPPMHNDNVMDRSSLQPVTKGIRTLVPGFYVPTICFFDPDTEDVDLSITSDHAVRLAQAGVTGITVHGSNGEAIHLSSEERNLVTEHTRQALDNAGYASMPLMVGCSAQSTRETIQLCCDAYASGGDFALVLAPSYYRGLFAADTIMQFFTDVADASPVPIVIYNYPVAASGLDLDSDTITALSKHPNIVGCKFTCGNTGKLNRVVTAQRAAHQGTKLASISNGNGKASSSAFLCFGGSGDFTLQTLIGGGSGIIGGIANLAPKTCMLLLSLYAEGKMEEAREVQDVLSRGDWAAIKSGVVGIKSAMQSHFGYGGYARRPLPRPSIEARDSYTMQFKELVDFEKAL</sequence>
<comment type="similarity">
    <text evidence="1">Belongs to the DapA family.</text>
</comment>
<evidence type="ECO:0000256" key="1">
    <source>
        <dbReference type="PIRNR" id="PIRNR001365"/>
    </source>
</evidence>
<dbReference type="SUPFAM" id="SSF51569">
    <property type="entry name" value="Aldolase"/>
    <property type="match status" value="1"/>
</dbReference>
<dbReference type="OrthoDB" id="191315at2759"/>
<dbReference type="OMA" id="IAPKACI"/>
<feature type="active site" description="Proton donor/acceptor" evidence="2">
    <location>
        <position position="164"/>
    </location>
</feature>
<organism evidence="4 5">
    <name type="scientific">Arthroderma otae (strain ATCC MYA-4605 / CBS 113480)</name>
    <name type="common">Microsporum canis</name>
    <dbReference type="NCBI Taxonomy" id="554155"/>
    <lineage>
        <taxon>Eukaryota</taxon>
        <taxon>Fungi</taxon>
        <taxon>Dikarya</taxon>
        <taxon>Ascomycota</taxon>
        <taxon>Pezizomycotina</taxon>
        <taxon>Eurotiomycetes</taxon>
        <taxon>Eurotiomycetidae</taxon>
        <taxon>Onygenales</taxon>
        <taxon>Arthrodermataceae</taxon>
        <taxon>Microsporum</taxon>
    </lineage>
</organism>
<dbReference type="RefSeq" id="XP_002851161.1">
    <property type="nucleotide sequence ID" value="XM_002851115.1"/>
</dbReference>
<evidence type="ECO:0000256" key="2">
    <source>
        <dbReference type="PIRSR" id="PIRSR001365-1"/>
    </source>
</evidence>
<dbReference type="AlphaFoldDB" id="C5FEQ3"/>
<proteinExistence type="inferred from homology"/>
<dbReference type="GeneID" id="9228782"/>
<dbReference type="InterPro" id="IPR013785">
    <property type="entry name" value="Aldolase_TIM"/>
</dbReference>
<gene>
    <name evidence="4" type="ORF">MCYG_01265</name>
</gene>
<dbReference type="PANTHER" id="PTHR12128:SF52">
    <property type="entry name" value="4-HYDROXY-2-OXOGLUTARATE ALDOLASE, MITOCHONDRIAL-RELATED"/>
    <property type="match status" value="1"/>
</dbReference>
<evidence type="ECO:0000313" key="5">
    <source>
        <dbReference type="Proteomes" id="UP000002035"/>
    </source>
</evidence>
<evidence type="ECO:0000256" key="3">
    <source>
        <dbReference type="PIRSR" id="PIRSR001365-2"/>
    </source>
</evidence>
<dbReference type="PIRSF" id="PIRSF001365">
    <property type="entry name" value="DHDPS"/>
    <property type="match status" value="1"/>
</dbReference>
<dbReference type="STRING" id="554155.C5FEQ3"/>
<evidence type="ECO:0000313" key="4">
    <source>
        <dbReference type="EMBL" id="EEQ28377.1"/>
    </source>
</evidence>
<dbReference type="HOGENOM" id="CLU_049343_0_2_1"/>
<dbReference type="PRINTS" id="PR00146">
    <property type="entry name" value="DHPICSNTHASE"/>
</dbReference>
<dbReference type="SMART" id="SM01130">
    <property type="entry name" value="DHDPS"/>
    <property type="match status" value="1"/>
</dbReference>
<dbReference type="eggNOG" id="ENOG502QWNS">
    <property type="taxonomic scope" value="Eukaryota"/>
</dbReference>
<feature type="binding site" evidence="3">
    <location>
        <position position="255"/>
    </location>
    <ligand>
        <name>pyruvate</name>
        <dbReference type="ChEBI" id="CHEBI:15361"/>
    </ligand>
</feature>
<keyword evidence="5" id="KW-1185">Reference proteome</keyword>
<dbReference type="EMBL" id="DS995701">
    <property type="protein sequence ID" value="EEQ28377.1"/>
    <property type="molecule type" value="Genomic_DNA"/>
</dbReference>
<dbReference type="PANTHER" id="PTHR12128">
    <property type="entry name" value="DIHYDRODIPICOLINATE SYNTHASE"/>
    <property type="match status" value="1"/>
</dbReference>
<dbReference type="Proteomes" id="UP000002035">
    <property type="component" value="Unassembled WGS sequence"/>
</dbReference>
<dbReference type="Gene3D" id="3.20.20.70">
    <property type="entry name" value="Aldolase class I"/>
    <property type="match status" value="1"/>
</dbReference>
<accession>C5FEQ3</accession>